<evidence type="ECO:0008006" key="2">
    <source>
        <dbReference type="Google" id="ProtNLM"/>
    </source>
</evidence>
<dbReference type="EMBL" id="CP157947">
    <property type="protein sequence ID" value="XBS70769.1"/>
    <property type="molecule type" value="Genomic_DNA"/>
</dbReference>
<reference evidence="1" key="1">
    <citation type="submission" date="2024-06" db="EMBL/GenBank/DDBJ databases">
        <authorList>
            <person name="Coelho C."/>
            <person name="Bento M."/>
            <person name="Garcia E."/>
            <person name="Camelo A."/>
            <person name="Brandao I."/>
            <person name="Espirito Santo C."/>
            <person name="Trovao J."/>
            <person name="Verissimo A."/>
            <person name="Costa J."/>
            <person name="Tiago I."/>
        </authorList>
    </citation>
    <scope>NUCLEOTIDE SEQUENCE</scope>
    <source>
        <strain evidence="1">KWT182</strain>
    </source>
</reference>
<proteinExistence type="predicted"/>
<protein>
    <recommendedName>
        <fullName evidence="2">ATP-grasp domain-containing protein</fullName>
    </recommendedName>
</protein>
<dbReference type="AlphaFoldDB" id="A0AAU7QCM1"/>
<accession>A0AAU7QCM1</accession>
<gene>
    <name evidence="1" type="ORF">ABK905_06525</name>
</gene>
<organism evidence="1">
    <name type="scientific">Acerihabitans sp. KWT182</name>
    <dbReference type="NCBI Taxonomy" id="3157919"/>
    <lineage>
        <taxon>Bacteria</taxon>
        <taxon>Pseudomonadati</taxon>
        <taxon>Pseudomonadota</taxon>
        <taxon>Gammaproteobacteria</taxon>
        <taxon>Enterobacterales</taxon>
        <taxon>Pectobacteriaceae</taxon>
        <taxon>Acerihabitans</taxon>
    </lineage>
</organism>
<dbReference type="SUPFAM" id="SSF56059">
    <property type="entry name" value="Glutathione synthetase ATP-binding domain-like"/>
    <property type="match status" value="1"/>
</dbReference>
<evidence type="ECO:0000313" key="1">
    <source>
        <dbReference type="EMBL" id="XBS70769.1"/>
    </source>
</evidence>
<sequence length="396" mass="44060">MQKLSITNTSIVFDAAYQPATLFLGLAPFLRMSIAGTDFTRLAEEMLAKAECYPDDAELWMNLSTVMMCLKQQKVGLVIQEQALAMQRVFRLPAARQPAKLRLLMLMVPGDLSANMPLDCLLENSDVDLLYYFITPGKPLAWPVPDHDVVIVGISAADETRATLAELERALAGWPKPIINAPQDIPASERYAASMLLQHAPGLTICPALPIGRTTLERIAAGEMRLKDSVEGHDFPIILRPIGSHGGRGLAKIDQCSAIGAYLAEVPAKAYFISRFVDYSGNDGLFRKFRIVLIAGVPYACHMAISSHWMIHYVNAGMYEDEKNARKKRHFLRISAISPSDTVTLWRRFTNAPISIISASTARKHATDACWFLKSTPPWWCMPWIRKTSFHTSNIT</sequence>
<name>A0AAU7QCM1_9GAMM</name>